<comment type="catalytic activity">
    <reaction evidence="7">
        <text>O-phospho-L-seryl-[protein] + H2O = L-seryl-[protein] + phosphate</text>
        <dbReference type="Rhea" id="RHEA:20629"/>
        <dbReference type="Rhea" id="RHEA-COMP:9863"/>
        <dbReference type="Rhea" id="RHEA-COMP:11604"/>
        <dbReference type="ChEBI" id="CHEBI:15377"/>
        <dbReference type="ChEBI" id="CHEBI:29999"/>
        <dbReference type="ChEBI" id="CHEBI:43474"/>
        <dbReference type="ChEBI" id="CHEBI:83421"/>
        <dbReference type="EC" id="3.1.3.16"/>
    </reaction>
</comment>
<dbReference type="STRING" id="1423740.FC36_GL000411"/>
<dbReference type="InterPro" id="IPR015655">
    <property type="entry name" value="PP2C"/>
</dbReference>
<evidence type="ECO:0000256" key="3">
    <source>
        <dbReference type="ARBA" id="ARBA00022723"/>
    </source>
</evidence>
<dbReference type="SMART" id="SM00331">
    <property type="entry name" value="PP2C_SIG"/>
    <property type="match status" value="1"/>
</dbReference>
<evidence type="ECO:0000256" key="7">
    <source>
        <dbReference type="ARBA" id="ARBA00047761"/>
    </source>
</evidence>
<comment type="catalytic activity">
    <reaction evidence="8">
        <text>O-phospho-L-threonyl-[protein] + H2O = L-threonyl-[protein] + phosphate</text>
        <dbReference type="Rhea" id="RHEA:47004"/>
        <dbReference type="Rhea" id="RHEA-COMP:11060"/>
        <dbReference type="Rhea" id="RHEA-COMP:11605"/>
        <dbReference type="ChEBI" id="CHEBI:15377"/>
        <dbReference type="ChEBI" id="CHEBI:30013"/>
        <dbReference type="ChEBI" id="CHEBI:43474"/>
        <dbReference type="ChEBI" id="CHEBI:61977"/>
        <dbReference type="EC" id="3.1.3.16"/>
    </reaction>
</comment>
<dbReference type="SUPFAM" id="SSF81606">
    <property type="entry name" value="PP2C-like"/>
    <property type="match status" value="1"/>
</dbReference>
<dbReference type="EC" id="3.1.3.16" evidence="2"/>
<dbReference type="InterPro" id="IPR036457">
    <property type="entry name" value="PPM-type-like_dom_sf"/>
</dbReference>
<dbReference type="PROSITE" id="PS51746">
    <property type="entry name" value="PPM_2"/>
    <property type="match status" value="1"/>
</dbReference>
<comment type="cofactor">
    <cofactor evidence="1">
        <name>Mn(2+)</name>
        <dbReference type="ChEBI" id="CHEBI:29035"/>
    </cofactor>
</comment>
<dbReference type="InterPro" id="IPR001932">
    <property type="entry name" value="PPM-type_phosphatase-like_dom"/>
</dbReference>
<keyword evidence="6" id="KW-0464">Manganese</keyword>
<dbReference type="EMBL" id="AZFH01000087">
    <property type="protein sequence ID" value="KRL79711.1"/>
    <property type="molecule type" value="Genomic_DNA"/>
</dbReference>
<evidence type="ECO:0000256" key="4">
    <source>
        <dbReference type="ARBA" id="ARBA00022801"/>
    </source>
</evidence>
<keyword evidence="5" id="KW-0904">Protein phosphatase</keyword>
<comment type="caution">
    <text evidence="10">The sequence shown here is derived from an EMBL/GenBank/DDBJ whole genome shotgun (WGS) entry which is preliminary data.</text>
</comment>
<dbReference type="RefSeq" id="WP_023859158.1">
    <property type="nucleotide sequence ID" value="NZ_AZFH01000087.1"/>
</dbReference>
<keyword evidence="3" id="KW-0479">Metal-binding</keyword>
<protein>
    <recommendedName>
        <fullName evidence="2">protein-serine/threonine phosphatase</fullName>
        <ecNumber evidence="2">3.1.3.16</ecNumber>
    </recommendedName>
</protein>
<dbReference type="PATRIC" id="fig|1423740.3.peg.440"/>
<evidence type="ECO:0000259" key="9">
    <source>
        <dbReference type="PROSITE" id="PS51746"/>
    </source>
</evidence>
<gene>
    <name evidence="10" type="ORF">FC36_GL000411</name>
</gene>
<evidence type="ECO:0000313" key="10">
    <source>
        <dbReference type="EMBL" id="KRL79711.1"/>
    </source>
</evidence>
<dbReference type="GO" id="GO:0046872">
    <property type="term" value="F:metal ion binding"/>
    <property type="evidence" value="ECO:0007669"/>
    <property type="project" value="UniProtKB-KW"/>
</dbReference>
<name>A0A0R1TE80_9LACO</name>
<feature type="domain" description="PPM-type phosphatase" evidence="9">
    <location>
        <begin position="2"/>
        <end position="241"/>
    </location>
</feature>
<dbReference type="AlphaFoldDB" id="A0A0R1TE80"/>
<keyword evidence="4" id="KW-0378">Hydrolase</keyword>
<dbReference type="PANTHER" id="PTHR47992">
    <property type="entry name" value="PROTEIN PHOSPHATASE"/>
    <property type="match status" value="1"/>
</dbReference>
<evidence type="ECO:0000256" key="6">
    <source>
        <dbReference type="ARBA" id="ARBA00023211"/>
    </source>
</evidence>
<dbReference type="FunFam" id="3.60.40.10:FF:000002">
    <property type="entry name" value="Serine/threonine phosphatase stp"/>
    <property type="match status" value="1"/>
</dbReference>
<evidence type="ECO:0000256" key="2">
    <source>
        <dbReference type="ARBA" id="ARBA00013081"/>
    </source>
</evidence>
<dbReference type="GO" id="GO:0004722">
    <property type="term" value="F:protein serine/threonine phosphatase activity"/>
    <property type="evidence" value="ECO:0007669"/>
    <property type="project" value="UniProtKB-EC"/>
</dbReference>
<accession>A0A0R1TE80</accession>
<sequence length="246" mass="26965">MQIAYKTDIGQVRQNNEDSVGYFENQAGIKLAIVADGVGGHQAGEVASGMAVTHLGYQFEQTTFTTSQEGEAWLKTVVMVENQTILAKAHSYQDLSGMGTTLVCALIFPKSFIMANIGDSRGYLLRQGKLSQLTEDHSFVNELLKRGEISPSEAQHHPQKNLITRSLGISKQTEIDEKTFPSQNDDLLLLCSDGLTNMVSDDELQAVLLQDNSLTEKCQTLITLANQAGGRDNITVFLLALDREVE</sequence>
<proteinExistence type="predicted"/>
<dbReference type="Pfam" id="PF13672">
    <property type="entry name" value="PP2C_2"/>
    <property type="match status" value="1"/>
</dbReference>
<evidence type="ECO:0000256" key="1">
    <source>
        <dbReference type="ARBA" id="ARBA00001936"/>
    </source>
</evidence>
<evidence type="ECO:0000256" key="8">
    <source>
        <dbReference type="ARBA" id="ARBA00048336"/>
    </source>
</evidence>
<dbReference type="CDD" id="cd00143">
    <property type="entry name" value="PP2Cc"/>
    <property type="match status" value="1"/>
</dbReference>
<dbReference type="Gene3D" id="3.60.40.10">
    <property type="entry name" value="PPM-type phosphatase domain"/>
    <property type="match status" value="1"/>
</dbReference>
<dbReference type="OrthoDB" id="9801841at2"/>
<organism evidence="10 11">
    <name type="scientific">Ligilactobacillus equi DSM 15833 = JCM 10991</name>
    <dbReference type="NCBI Taxonomy" id="1423740"/>
    <lineage>
        <taxon>Bacteria</taxon>
        <taxon>Bacillati</taxon>
        <taxon>Bacillota</taxon>
        <taxon>Bacilli</taxon>
        <taxon>Lactobacillales</taxon>
        <taxon>Lactobacillaceae</taxon>
        <taxon>Ligilactobacillus</taxon>
    </lineage>
</organism>
<evidence type="ECO:0000313" key="11">
    <source>
        <dbReference type="Proteomes" id="UP000051048"/>
    </source>
</evidence>
<dbReference type="Proteomes" id="UP000051048">
    <property type="component" value="Unassembled WGS sequence"/>
</dbReference>
<evidence type="ECO:0000256" key="5">
    <source>
        <dbReference type="ARBA" id="ARBA00022912"/>
    </source>
</evidence>
<dbReference type="NCBIfam" id="NF033484">
    <property type="entry name" value="Stp1_PP2C_phos"/>
    <property type="match status" value="1"/>
</dbReference>
<dbReference type="SMART" id="SM00332">
    <property type="entry name" value="PP2Cc"/>
    <property type="match status" value="1"/>
</dbReference>
<reference evidence="10 11" key="1">
    <citation type="journal article" date="2015" name="Genome Announc.">
        <title>Expanding the biotechnology potential of lactobacilli through comparative genomics of 213 strains and associated genera.</title>
        <authorList>
            <person name="Sun Z."/>
            <person name="Harris H.M."/>
            <person name="McCann A."/>
            <person name="Guo C."/>
            <person name="Argimon S."/>
            <person name="Zhang W."/>
            <person name="Yang X."/>
            <person name="Jeffery I.B."/>
            <person name="Cooney J.C."/>
            <person name="Kagawa T.F."/>
            <person name="Liu W."/>
            <person name="Song Y."/>
            <person name="Salvetti E."/>
            <person name="Wrobel A."/>
            <person name="Rasinkangas P."/>
            <person name="Parkhill J."/>
            <person name="Rea M.C."/>
            <person name="O'Sullivan O."/>
            <person name="Ritari J."/>
            <person name="Douillard F.P."/>
            <person name="Paul Ross R."/>
            <person name="Yang R."/>
            <person name="Briner A.E."/>
            <person name="Felis G.E."/>
            <person name="de Vos W.M."/>
            <person name="Barrangou R."/>
            <person name="Klaenhammer T.R."/>
            <person name="Caufield P.W."/>
            <person name="Cui Y."/>
            <person name="Zhang H."/>
            <person name="O'Toole P.W."/>
        </authorList>
    </citation>
    <scope>NUCLEOTIDE SEQUENCE [LARGE SCALE GENOMIC DNA]</scope>
    <source>
        <strain evidence="10 11">DSM 15833</strain>
    </source>
</reference>